<name>A0ACD3QPH8_LARCR</name>
<protein>
    <submittedName>
        <fullName evidence="1">Uncharacterized protein</fullName>
    </submittedName>
</protein>
<reference evidence="1" key="1">
    <citation type="submission" date="2018-11" db="EMBL/GenBank/DDBJ databases">
        <title>The sequence and de novo assembly of Larimichthys crocea genome using PacBio and Hi-C technologies.</title>
        <authorList>
            <person name="Xu P."/>
            <person name="Chen B."/>
            <person name="Zhou Z."/>
            <person name="Ke Q."/>
            <person name="Wu Y."/>
            <person name="Bai H."/>
            <person name="Pu F."/>
        </authorList>
    </citation>
    <scope>NUCLEOTIDE SEQUENCE</scope>
    <source>
        <tissue evidence="1">Muscle</tissue>
    </source>
</reference>
<sequence length="3771" mass="405561">SCEDGVWQCEGVACPPPSPPCLESEFTCAGGRCIPSQWVCDNENDCGDGSDEVCLSTCSPDQFRCTSTPSGPCLNLALRCDGHPDCADQSDEEFCGPATPVPLCPPGEFQCASGRCLPTSRVCDGRLDCGFADGSDEQDCGVVCDDGEFLCAGGRCILFLHRCDGHDDCGDLSDERGCVCAPGEFQCPGDQCVPADRVCDGHKDCPSGTDEAVCPSKVTCAPNQFACSDGTCVGTTTLCDGTTDCPGGEDENRTNCYIRITTPSPSPVTPTVPTLACRSYEFSCATGGQCVPQAWRCDGETDCMDGSDEQQCAAPCGPGQVPCFSGDQCVDYQQLCDGTPHCRDASDESIDNCGSTRIPPCPGSFSCDNRTCVNMSQVCNGVPDCPRGDDELVCDKTVSPVPPGSRNTTVTCPEFTCLDGSCVPFNMVCNGVVDCPDSLLTPLVGVPTDEQGCRSWSSWGPWSPCSTSCGTGTMSRQRTCPPGDPLRDCRGQDLQKQQCFNTTCPVDGQWLPWVTWSNCSSSCGGVYVRHRGCIPPRYGGRDCSQLPGLSNLAMEIQPCPDDGCANISCPTGLVRHSCAPCPLSCAHISSGTTCDAPTTTCSPGCRCPDGLVMSHMQQCVLPEECVCEVAGVRYWPGQQMKVDCEICVCERGRPQRCQPNPDCSDLQLKPEQLDTVSFVVMQCTVAGHLGLSGESVWGPVVFRVSSGRSAARTTPPSTETGGHVEEFTGKPAEGNDTIFVTISPVTVTSKPAVTPLVPTYPLPPGDECWSPLGVQSLPASSFSASSQQAGHPPEAGRLHRWDPHRDLQGWSPEPEEYKDLPQRSPEGHTSNTQSPYLQIDLLKPFNVTGVLTQGGGVFGTFVSSFYLQFSQDGKQWYTYKELVTDARPRAKVFHGNQDDRGVAETRLDRMVSAQFVRLLPHDFQNGIYLRLEIMGCGDGDHWLTSPTPPSPVSPGGGCREKEFHCENGRCVPAGPLGVVCDGVNDCGDGSDEIYCGTQPSPTATSPRSCPTGQFSCPPPGGCIEAGQRCDGIPHCPKGEDETGCHPQDNITTQSDRTPSMAAVTHPAATPTGGGPGHRGICSSPLGLEDGRIRYGQLTSSSHRENNPADAGRLNIVPNVQVMEPGWSPLPTDPQPYFQVDFLEPTWVSGVVTQGSERMWGYLTKYRLAFALHSSLFTDYTEDGNPDGSAKVFEVRMVGRTPVTRWLGQLVRARYLRIIPVEFRHTFYLRVEIPWLQRSSVTTSLSGGGKVTVQRCKPGQFACLHTEECVSVSVLCDGRPDCKDHSDEINCGTAPTRGSPGLQNQTSSTGRPGFHDSTTGAPGLHTTRSQGALPGVASPGTTGQWTTSPSIYPAVTTGQPGLHLTTHPHSGRPGLQTTEATWITTPHDGGLPRVLCVEGQFACQSFGCVDSAQVCDGRQDCLDGSDEKRCGTTARPAVTSLGPLVPSPCSPKQFSCASGECVHLDRRCNLQKDCVDGSDEKDCMDCIMSTWTAWSACSVSCGLGSLFRQRDILREALPGGACGGAQFDSRACFPRACPVDGHWSEWTEWSECDAPCGGGVRQRNRTCTAPPPKNGGRDCEGMTLQSQSCNSQPCSKDVSTQTGCVNGMVLVTEADCQAGRVEPCPPTCSHLSSTSNCTAACVQGCRCPDGLYLQGGRCVNASQCVCLWDGQTLQPGQTVNRDECTTCVCRDGQVICDTSRCLVTCHWSAWSSWSPCDVTCGLGLQQRYRSPVNPAGAVRILPCPGDSSEARRCSSPCLPGVCPEGMAYMTAAECEAHGGACPRVCLDMTSTEVQCATACYDGCYCALGFYLLNGSCVPLAQCPCYHQGALHPAGTTLPVDACNNCTCINGEMECGTASCPVDCGWSSWTQWSACSRTCDVGVRRRYRSGTNPPPASGGRPCKGDRVGIDTCSIEPCFVHGQWSVWTPWGQCSVSCGAGLQSRYRFCSSPQRSDSGMPCLGPHREDQVCITAPCDRDGGWGQWSNWTECTKSCGGGVRSRRRECDSPSPEGEGNYCEGLGTEVIACNTDHCPVAPCSQVPGTVFSSCGPSCPRSCEDLAHCEWQCEPGCYCTEGKILSANGTVCVEREDCPCLDLSTGRRLEPGETTKAPDGCNNCTCEAGRLNCSRDPCPVSGDWCEWSEWTPCSRTCGAESVTRYRSCGCPEPKAGGAACPGEQEIHNEVGVQIQRQPCPVITFCPVHGSWSPWSAWSECDGCAGSSTRTRECNSPPTRFGGLPCLGESRQRRGCHDNITICSDCGGGQEEWPCGKPCPRSCSDLHGDTECLDSPRCSQTCGCPGDMVLQDGVCVAREECRCKYHNSSATGITVSRPDSSNTSLVWPGESDGQFANPGDSIITDCQNCSCEAGVLQCQSVPGCHVDGGWSQWGAWTDCSLLCGGGVKFRTRQCNNPSPQSGGRGCLGIAEQQKDCNIHLCTDTVGPWLPWSHWSVCSVSCGGGQQSRSRLCSSAPCSGLSRQSKTCNTQVCLEVGCPPGRLYRECERGEGCPFSCAQVSGREGCYSDGCEEGCHCPPHTYQHNGVCLQECPCLVDKDFLASLQSVSVTPVSSLLLYNISDGVELQSGDTLVHDCSTCGCEHGRWNCSLEHCPVDGGLSPWGSWSSCSLSCGGLGLKTRTRGCTHPVPGHGGRDCKGPRQETTYCQAPDCPVIVGPTEEPLLPDDDVGFSPWSLWSPCSKTCTNALSPAMKSRHRQCIKPPCSGSSHQEKACNLPQCPDGVEVCVGADCAQRNCSWTEWGGWGSCSRSCGVGQQQRIRTFLSPGTNGSWCEDILGGNLDHRFCNIRPCRVDGGWSRWSPWSRCDKRCGGGRSIRTRSCSSPPPKNGGKKCEGEKNQVKPCNTKPCGQLQQDGVCVQLWQCDCVDSLGQIWAAGSWHQVDCNNCSCSDGQLFCTNHSCQASCIWSSWSSWAACSVSCGQGRRTRYRSLISETEGIDCQFEEVQHKSCDPGPCPPLCLHDNQELSVGDTWLQGECKQCTCTPEGDYCQDIDCRVDGGWTPWSVWSDCSVTCGQGTQVRTHACINPPPRNNGSHCSGPERETQDCHTPPCLDDLCPWSPWSPCSRSCGAGSVSRHRVCVCEEGGDAACPTEIEAERNREETQLCYKQPCPGCPMSEWSVWSQCSCESQRQQRYRVALSPATRGQQCTPVETQSRTCSLSQCDDCEAPFVYSACGSPCEKQCSLHGRGDVCLGVRECTRGCYCPEGLLQQNGSCVPPEECGCIHLQHQASGQPPTPIKVPEGATVTIGCSTCLCHDGALQCDMRECEVILSEWSEWTPCSPCIPSASLQHNTSQAGVISGSKMVSIQSRFRACLDLDSGLPVTRQEEESQCPGPLMEERLCPDANICRDLCQWSVWSSWTVCAEPCSGGVRQRYKRPLASPPGPHCKSQLTQSQSCNTGLCPGERCEDRGRIYQESCANQCPRSCTDLWEHVQCLQGACHPGCRCPEGQLLQDGHCVSVTECRCGVPSGNGTLEYIPKEVLSMDCNTCVCHGGVFNCTSEVCDVDCEWSSWSQWSPCSASCGTGRQNSTRIILRPSQYGGAPCEGPDHRTMTCMAPDCACPVGEQWQRSTSEEVPLCERSCQDIYSSPVNCSRSTEGCVCREGLYRNTEAVMTNVHIKTLYGLPVNELMNITPNGSVRATKALPRGFLSQSVCTVQLFHFTFFICPRTRHLLSFVANDFACEPEPECRRYVQVRNITKGNCRLDNVEEPYLQSVCECCSYRLDPDSPVRFLSLQCDSGEREPVVLPVIHSCECTSCQGEHTDTEAQ</sequence>
<proteinExistence type="predicted"/>
<accession>A0ACD3QPH8</accession>
<evidence type="ECO:0000313" key="2">
    <source>
        <dbReference type="Proteomes" id="UP000793456"/>
    </source>
</evidence>
<keyword evidence="2" id="KW-1185">Reference proteome</keyword>
<feature type="non-terminal residue" evidence="1">
    <location>
        <position position="1"/>
    </location>
</feature>
<dbReference type="Proteomes" id="UP000793456">
    <property type="component" value="Chromosome XVI"/>
</dbReference>
<dbReference type="EMBL" id="CM011689">
    <property type="protein sequence ID" value="TMS09087.1"/>
    <property type="molecule type" value="Genomic_DNA"/>
</dbReference>
<comment type="caution">
    <text evidence="1">The sequence shown here is derived from an EMBL/GenBank/DDBJ whole genome shotgun (WGS) entry which is preliminary data.</text>
</comment>
<gene>
    <name evidence="1" type="ORF">E3U43_014634</name>
</gene>
<organism evidence="1 2">
    <name type="scientific">Larimichthys crocea</name>
    <name type="common">Large yellow croaker</name>
    <name type="synonym">Pseudosciaena crocea</name>
    <dbReference type="NCBI Taxonomy" id="215358"/>
    <lineage>
        <taxon>Eukaryota</taxon>
        <taxon>Metazoa</taxon>
        <taxon>Chordata</taxon>
        <taxon>Craniata</taxon>
        <taxon>Vertebrata</taxon>
        <taxon>Euteleostomi</taxon>
        <taxon>Actinopterygii</taxon>
        <taxon>Neopterygii</taxon>
        <taxon>Teleostei</taxon>
        <taxon>Neoteleostei</taxon>
        <taxon>Acanthomorphata</taxon>
        <taxon>Eupercaria</taxon>
        <taxon>Sciaenidae</taxon>
        <taxon>Larimichthys</taxon>
    </lineage>
</organism>
<evidence type="ECO:0000313" key="1">
    <source>
        <dbReference type="EMBL" id="TMS09087.1"/>
    </source>
</evidence>